<evidence type="ECO:0000313" key="7">
    <source>
        <dbReference type="EMBL" id="VFV47162.1"/>
    </source>
</evidence>
<dbReference type="GO" id="GO:0003723">
    <property type="term" value="F:RNA binding"/>
    <property type="evidence" value="ECO:0007669"/>
    <property type="project" value="InterPro"/>
</dbReference>
<sequence length="171" mass="19638">MAPYLMTTQYRSHSQGASSKCSHYANWLLLHTRRDWCRFKHFLKPSVLHVEARRLEKIFGPSRTLLPRFEQEFKVLLRMGEPDSEGKVEIFILGKRRYRKRAKSLIGILAAKPERKLYAGIMMLSLKKSVKREDVHSSASLSTAVMTSLDEAMQSLEIGSETVQEPVTKTV</sequence>
<evidence type="ECO:0000256" key="3">
    <source>
        <dbReference type="ARBA" id="ARBA00009081"/>
    </source>
</evidence>
<dbReference type="GO" id="GO:0032991">
    <property type="term" value="C:protein-containing complex"/>
    <property type="evidence" value="ECO:0007669"/>
    <property type="project" value="TreeGrafter"/>
</dbReference>
<comment type="subcellular location">
    <subcellularLocation>
        <location evidence="2">Cytoplasm</location>
    </subcellularLocation>
    <subcellularLocation>
        <location evidence="1">Nucleus</location>
    </subcellularLocation>
</comment>
<keyword evidence="8" id="KW-1185">Reference proteome</keyword>
<dbReference type="InterPro" id="IPR031952">
    <property type="entry name" value="MOEP19_KH-like"/>
</dbReference>
<evidence type="ECO:0000259" key="6">
    <source>
        <dbReference type="Pfam" id="PF16005"/>
    </source>
</evidence>
<evidence type="ECO:0000256" key="2">
    <source>
        <dbReference type="ARBA" id="ARBA00004496"/>
    </source>
</evidence>
<proteinExistence type="inferred from homology"/>
<dbReference type="Pfam" id="PF16005">
    <property type="entry name" value="MOEP19"/>
    <property type="match status" value="1"/>
</dbReference>
<gene>
    <name evidence="7" type="ORF">LYPA_23C005519</name>
</gene>
<comment type="similarity">
    <text evidence="3">Belongs to the KHDC1 family.</text>
</comment>
<keyword evidence="5" id="KW-0539">Nucleus</keyword>
<dbReference type="CDD" id="cd12795">
    <property type="entry name" value="FILIA_N_like"/>
    <property type="match status" value="1"/>
</dbReference>
<dbReference type="AlphaFoldDB" id="A0A485PX41"/>
<evidence type="ECO:0000256" key="1">
    <source>
        <dbReference type="ARBA" id="ARBA00004123"/>
    </source>
</evidence>
<protein>
    <recommendedName>
        <fullName evidence="6">KH-like RNA-binding domain-containing protein</fullName>
    </recommendedName>
</protein>
<evidence type="ECO:0000256" key="4">
    <source>
        <dbReference type="ARBA" id="ARBA00022490"/>
    </source>
</evidence>
<evidence type="ECO:0000313" key="8">
    <source>
        <dbReference type="Proteomes" id="UP000386466"/>
    </source>
</evidence>
<dbReference type="InterPro" id="IPR036612">
    <property type="entry name" value="KH_dom_type_1_sf"/>
</dbReference>
<dbReference type="PANTHER" id="PTHR19447:SF15">
    <property type="entry name" value="KH DOMAIN-CONTAINING PROTEIN 3"/>
    <property type="match status" value="1"/>
</dbReference>
<dbReference type="EMBL" id="CAAGRJ010040043">
    <property type="protein sequence ID" value="VFV47162.1"/>
    <property type="molecule type" value="Genomic_DNA"/>
</dbReference>
<dbReference type="Proteomes" id="UP000386466">
    <property type="component" value="Unassembled WGS sequence"/>
</dbReference>
<dbReference type="InterPro" id="IPR051778">
    <property type="entry name" value="KHDC1"/>
</dbReference>
<dbReference type="Gene3D" id="3.30.1370.10">
    <property type="entry name" value="K Homology domain, type 1"/>
    <property type="match status" value="1"/>
</dbReference>
<name>A0A485PX41_LYNPA</name>
<reference evidence="7 8" key="1">
    <citation type="submission" date="2019-01" db="EMBL/GenBank/DDBJ databases">
        <authorList>
            <person name="Alioto T."/>
            <person name="Alioto T."/>
        </authorList>
    </citation>
    <scope>NUCLEOTIDE SEQUENCE [LARGE SCALE GENOMIC DNA]</scope>
</reference>
<feature type="domain" description="KH-like RNA-binding" evidence="6">
    <location>
        <begin position="33"/>
        <end position="115"/>
    </location>
</feature>
<evidence type="ECO:0000256" key="5">
    <source>
        <dbReference type="ARBA" id="ARBA00023242"/>
    </source>
</evidence>
<keyword evidence="4" id="KW-0963">Cytoplasm</keyword>
<dbReference type="PANTHER" id="PTHR19447">
    <property type="entry name" value="OOCYTE-EXPRESSED PROTEIN HOMOLOG-RELATED"/>
    <property type="match status" value="1"/>
</dbReference>
<dbReference type="GO" id="GO:0005634">
    <property type="term" value="C:nucleus"/>
    <property type="evidence" value="ECO:0007669"/>
    <property type="project" value="UniProtKB-SubCell"/>
</dbReference>
<accession>A0A485PX41</accession>
<dbReference type="GO" id="GO:0005737">
    <property type="term" value="C:cytoplasm"/>
    <property type="evidence" value="ECO:0007669"/>
    <property type="project" value="UniProtKB-SubCell"/>
</dbReference>
<organism evidence="7 8">
    <name type="scientific">Lynx pardinus</name>
    <name type="common">Iberian lynx</name>
    <name type="synonym">Felis pardina</name>
    <dbReference type="NCBI Taxonomy" id="191816"/>
    <lineage>
        <taxon>Eukaryota</taxon>
        <taxon>Metazoa</taxon>
        <taxon>Chordata</taxon>
        <taxon>Craniata</taxon>
        <taxon>Vertebrata</taxon>
        <taxon>Euteleostomi</taxon>
        <taxon>Mammalia</taxon>
        <taxon>Eutheria</taxon>
        <taxon>Laurasiatheria</taxon>
        <taxon>Carnivora</taxon>
        <taxon>Feliformia</taxon>
        <taxon>Felidae</taxon>
        <taxon>Felinae</taxon>
        <taxon>Lynx</taxon>
    </lineage>
</organism>